<keyword evidence="2" id="KW-1185">Reference proteome</keyword>
<evidence type="ECO:0000313" key="1">
    <source>
        <dbReference type="EMBL" id="MDZ8161170.1"/>
    </source>
</evidence>
<organism evidence="1 2">
    <name type="scientific">Microbacterium aquimaris</name>
    <dbReference type="NCBI Taxonomy" id="459816"/>
    <lineage>
        <taxon>Bacteria</taxon>
        <taxon>Bacillati</taxon>
        <taxon>Actinomycetota</taxon>
        <taxon>Actinomycetes</taxon>
        <taxon>Micrococcales</taxon>
        <taxon>Microbacteriaceae</taxon>
        <taxon>Microbacterium</taxon>
    </lineage>
</organism>
<protein>
    <submittedName>
        <fullName evidence="1">Uncharacterized protein</fullName>
    </submittedName>
</protein>
<evidence type="ECO:0000313" key="2">
    <source>
        <dbReference type="Proteomes" id="UP001291912"/>
    </source>
</evidence>
<accession>A0ABU5N549</accession>
<name>A0ABU5N549_9MICO</name>
<comment type="caution">
    <text evidence="1">The sequence shown here is derived from an EMBL/GenBank/DDBJ whole genome shotgun (WGS) entry which is preliminary data.</text>
</comment>
<reference evidence="1 2" key="1">
    <citation type="submission" date="2023-10" db="EMBL/GenBank/DDBJ databases">
        <title>Microbacterium xanthum sp. nov., isolated from seaweed.</title>
        <authorList>
            <person name="Lee S.D."/>
        </authorList>
    </citation>
    <scope>NUCLEOTIDE SEQUENCE [LARGE SCALE GENOMIC DNA]</scope>
    <source>
        <strain evidence="1 2">KCTC 19124</strain>
    </source>
</reference>
<gene>
    <name evidence="1" type="ORF">R2Q92_04925</name>
</gene>
<dbReference type="Proteomes" id="UP001291912">
    <property type="component" value="Unassembled WGS sequence"/>
</dbReference>
<dbReference type="RefSeq" id="WP_194423813.1">
    <property type="nucleotide sequence ID" value="NZ_BAAAPT010000001.1"/>
</dbReference>
<sequence>MRSVTYAGQNILTADDVAEAMVALSVALSNERRTEVVTVPICTTEGNVATADLVIGAGNDVISVPVEWMGEEPDFDDAAERLRAHVLYPSTPIIAAESTSERGVDWAGDLDLDIDRG</sequence>
<dbReference type="EMBL" id="JAWJYN010000001">
    <property type="protein sequence ID" value="MDZ8161170.1"/>
    <property type="molecule type" value="Genomic_DNA"/>
</dbReference>
<proteinExistence type="predicted"/>